<reference evidence="10 11" key="1">
    <citation type="submission" date="2018-03" db="EMBL/GenBank/DDBJ databases">
        <title>Alkalicoccus saliphilus sp. nov., isolated from a mineral pool.</title>
        <authorList>
            <person name="Zhao B."/>
        </authorList>
    </citation>
    <scope>NUCLEOTIDE SEQUENCE [LARGE SCALE GENOMIC DNA]</scope>
    <source>
        <strain evidence="10 11">6AG</strain>
    </source>
</reference>
<dbReference type="PANTHER" id="PTHR32309">
    <property type="entry name" value="TYROSINE-PROTEIN KINASE"/>
    <property type="match status" value="1"/>
</dbReference>
<keyword evidence="6" id="KW-0067">ATP-binding</keyword>
<dbReference type="OrthoDB" id="9794577at2"/>
<evidence type="ECO:0000256" key="3">
    <source>
        <dbReference type="ARBA" id="ARBA00022679"/>
    </source>
</evidence>
<dbReference type="EMBL" id="PZJJ01000002">
    <property type="protein sequence ID" value="PTL40233.1"/>
    <property type="molecule type" value="Genomic_DNA"/>
</dbReference>
<gene>
    <name evidence="10" type="ORF">C6Y45_02310</name>
</gene>
<protein>
    <recommendedName>
        <fullName evidence="2">non-specific protein-tyrosine kinase</fullName>
        <ecNumber evidence="2">2.7.10.2</ecNumber>
    </recommendedName>
</protein>
<dbReference type="Proteomes" id="UP000240509">
    <property type="component" value="Unassembled WGS sequence"/>
</dbReference>
<dbReference type="Pfam" id="PF13614">
    <property type="entry name" value="AAA_31"/>
    <property type="match status" value="1"/>
</dbReference>
<feature type="domain" description="AAA" evidence="9">
    <location>
        <begin position="48"/>
        <end position="207"/>
    </location>
</feature>
<dbReference type="NCBIfam" id="TIGR01007">
    <property type="entry name" value="eps_fam"/>
    <property type="match status" value="1"/>
</dbReference>
<evidence type="ECO:0000313" key="10">
    <source>
        <dbReference type="EMBL" id="PTL40233.1"/>
    </source>
</evidence>
<evidence type="ECO:0000259" key="9">
    <source>
        <dbReference type="Pfam" id="PF13614"/>
    </source>
</evidence>
<evidence type="ECO:0000256" key="2">
    <source>
        <dbReference type="ARBA" id="ARBA00011903"/>
    </source>
</evidence>
<dbReference type="InterPro" id="IPR050445">
    <property type="entry name" value="Bact_polysacc_biosynth/exp"/>
</dbReference>
<dbReference type="InterPro" id="IPR005702">
    <property type="entry name" value="Wzc-like_C"/>
</dbReference>
<evidence type="ECO:0000313" key="11">
    <source>
        <dbReference type="Proteomes" id="UP000240509"/>
    </source>
</evidence>
<proteinExistence type="inferred from homology"/>
<keyword evidence="11" id="KW-1185">Reference proteome</keyword>
<keyword evidence="5" id="KW-0418">Kinase</keyword>
<dbReference type="GO" id="GO:0042802">
    <property type="term" value="F:identical protein binding"/>
    <property type="evidence" value="ECO:0007669"/>
    <property type="project" value="UniProtKB-ARBA"/>
</dbReference>
<evidence type="ECO:0000256" key="6">
    <source>
        <dbReference type="ARBA" id="ARBA00022840"/>
    </source>
</evidence>
<organism evidence="10 11">
    <name type="scientific">Alkalicoccus saliphilus</name>
    <dbReference type="NCBI Taxonomy" id="200989"/>
    <lineage>
        <taxon>Bacteria</taxon>
        <taxon>Bacillati</taxon>
        <taxon>Bacillota</taxon>
        <taxon>Bacilli</taxon>
        <taxon>Bacillales</taxon>
        <taxon>Bacillaceae</taxon>
        <taxon>Alkalicoccus</taxon>
    </lineage>
</organism>
<evidence type="ECO:0000256" key="8">
    <source>
        <dbReference type="ARBA" id="ARBA00051245"/>
    </source>
</evidence>
<dbReference type="GO" id="GO:0005886">
    <property type="term" value="C:plasma membrane"/>
    <property type="evidence" value="ECO:0007669"/>
    <property type="project" value="TreeGrafter"/>
</dbReference>
<comment type="caution">
    <text evidence="10">The sequence shown here is derived from an EMBL/GenBank/DDBJ whole genome shotgun (WGS) entry which is preliminary data.</text>
</comment>
<dbReference type="Gene3D" id="3.40.50.300">
    <property type="entry name" value="P-loop containing nucleotide triphosphate hydrolases"/>
    <property type="match status" value="1"/>
</dbReference>
<dbReference type="GO" id="GO:0004715">
    <property type="term" value="F:non-membrane spanning protein tyrosine kinase activity"/>
    <property type="evidence" value="ECO:0007669"/>
    <property type="project" value="UniProtKB-EC"/>
</dbReference>
<keyword evidence="7" id="KW-0829">Tyrosine-protein kinase</keyword>
<dbReference type="InterPro" id="IPR027417">
    <property type="entry name" value="P-loop_NTPase"/>
</dbReference>
<keyword evidence="4" id="KW-0547">Nucleotide-binding</keyword>
<dbReference type="CDD" id="cd05387">
    <property type="entry name" value="BY-kinase"/>
    <property type="match status" value="1"/>
</dbReference>
<sequence length="233" mass="26133">MALNKFRSNKKFKKRFLLTELEKHSPTAEQFRTLRTNMQFIQIDKRLKTIVVTSPLPGEGKSTTAANLSIVLAQQEKRVLLIDTDLRKPSVHHTFKLSNSTGFTNVVTNQVGIKNAVKRTSLANLFILTSGPLPPNPSELLASNRMKRFLEEIKKQYDYIIFDAPPVNAVTDGLILASYVDGTILVIRNGKTEIDPAKKAVNAVKKVEGNLLGAVLNDCPEVNSHYSYYYEKE</sequence>
<dbReference type="RefSeq" id="WP_107583411.1">
    <property type="nucleotide sequence ID" value="NZ_PZJJ01000002.1"/>
</dbReference>
<dbReference type="FunFam" id="3.40.50.300:FF:000527">
    <property type="entry name" value="Tyrosine-protein kinase etk"/>
    <property type="match status" value="1"/>
</dbReference>
<accession>A0A2T4UA02</accession>
<dbReference type="AlphaFoldDB" id="A0A2T4UA02"/>
<name>A0A2T4UA02_9BACI</name>
<comment type="similarity">
    <text evidence="1">Belongs to the CpsD/CapB family.</text>
</comment>
<dbReference type="EC" id="2.7.10.2" evidence="2"/>
<comment type="catalytic activity">
    <reaction evidence="8">
        <text>L-tyrosyl-[protein] + ATP = O-phospho-L-tyrosyl-[protein] + ADP + H(+)</text>
        <dbReference type="Rhea" id="RHEA:10596"/>
        <dbReference type="Rhea" id="RHEA-COMP:10136"/>
        <dbReference type="Rhea" id="RHEA-COMP:20101"/>
        <dbReference type="ChEBI" id="CHEBI:15378"/>
        <dbReference type="ChEBI" id="CHEBI:30616"/>
        <dbReference type="ChEBI" id="CHEBI:46858"/>
        <dbReference type="ChEBI" id="CHEBI:61978"/>
        <dbReference type="ChEBI" id="CHEBI:456216"/>
        <dbReference type="EC" id="2.7.10.2"/>
    </reaction>
</comment>
<evidence type="ECO:0000256" key="4">
    <source>
        <dbReference type="ARBA" id="ARBA00022741"/>
    </source>
</evidence>
<dbReference type="SUPFAM" id="SSF52540">
    <property type="entry name" value="P-loop containing nucleoside triphosphate hydrolases"/>
    <property type="match status" value="1"/>
</dbReference>
<evidence type="ECO:0000256" key="7">
    <source>
        <dbReference type="ARBA" id="ARBA00023137"/>
    </source>
</evidence>
<dbReference type="InterPro" id="IPR025669">
    <property type="entry name" value="AAA_dom"/>
</dbReference>
<evidence type="ECO:0000256" key="1">
    <source>
        <dbReference type="ARBA" id="ARBA00007316"/>
    </source>
</evidence>
<dbReference type="GO" id="GO:0005524">
    <property type="term" value="F:ATP binding"/>
    <property type="evidence" value="ECO:0007669"/>
    <property type="project" value="UniProtKB-KW"/>
</dbReference>
<dbReference type="PANTHER" id="PTHR32309:SF13">
    <property type="entry name" value="FERRIC ENTEROBACTIN TRANSPORT PROTEIN FEPE"/>
    <property type="match status" value="1"/>
</dbReference>
<evidence type="ECO:0000256" key="5">
    <source>
        <dbReference type="ARBA" id="ARBA00022777"/>
    </source>
</evidence>
<keyword evidence="3" id="KW-0808">Transferase</keyword>